<dbReference type="EMBL" id="CP096983">
    <property type="protein sequence ID" value="URZ11313.1"/>
    <property type="molecule type" value="Genomic_DNA"/>
</dbReference>
<dbReference type="Proteomes" id="UP000190951">
    <property type="component" value="Chromosome"/>
</dbReference>
<proteinExistence type="predicted"/>
<evidence type="ECO:0000313" key="2">
    <source>
        <dbReference type="EMBL" id="URZ11313.1"/>
    </source>
</evidence>
<dbReference type="PANTHER" id="PTHR41786">
    <property type="entry name" value="MOTILITY ACCESSORY FACTOR MAF"/>
    <property type="match status" value="1"/>
</dbReference>
<evidence type="ECO:0000313" key="3">
    <source>
        <dbReference type="Proteomes" id="UP000190951"/>
    </source>
</evidence>
<gene>
    <name evidence="2" type="ORF">CROST_020300</name>
</gene>
<dbReference type="PANTHER" id="PTHR41786:SF1">
    <property type="entry name" value="6-HYDROXYMETHYLPTERIN DIPHOSPHOKINASE MPTE-LIKE DOMAIN-CONTAINING PROTEIN"/>
    <property type="match status" value="1"/>
</dbReference>
<dbReference type="Pfam" id="PF01973">
    <property type="entry name" value="MptE-like"/>
    <property type="match status" value="1"/>
</dbReference>
<reference evidence="2 3" key="1">
    <citation type="submission" date="2022-04" db="EMBL/GenBank/DDBJ databases">
        <title>Genome sequence of C. roseum typestrain.</title>
        <authorList>
            <person name="Poehlein A."/>
            <person name="Schoch T."/>
            <person name="Duerre P."/>
            <person name="Daniel R."/>
        </authorList>
    </citation>
    <scope>NUCLEOTIDE SEQUENCE [LARGE SCALE GENOMIC DNA]</scope>
    <source>
        <strain evidence="2 3">DSM 7320</strain>
    </source>
</reference>
<protein>
    <recommendedName>
        <fullName evidence="1">6-hydroxymethylpterin diphosphokinase MptE-like domain-containing protein</fullName>
    </recommendedName>
</protein>
<dbReference type="AlphaFoldDB" id="A0A1S8L8X7"/>
<dbReference type="RefSeq" id="WP_077835004.1">
    <property type="nucleotide sequence ID" value="NZ_CP096983.1"/>
</dbReference>
<dbReference type="STRING" id="84029.CROST_16390"/>
<dbReference type="InterPro" id="IPR002826">
    <property type="entry name" value="MptE-like"/>
</dbReference>
<dbReference type="KEGG" id="crw:CROST_020300"/>
<accession>A0A1S8L8X7</accession>
<evidence type="ECO:0000259" key="1">
    <source>
        <dbReference type="Pfam" id="PF01973"/>
    </source>
</evidence>
<keyword evidence="3" id="KW-1185">Reference proteome</keyword>
<feature type="domain" description="6-hydroxymethylpterin diphosphokinase MptE-like" evidence="1">
    <location>
        <begin position="172"/>
        <end position="331"/>
    </location>
</feature>
<name>A0A1S8L8X7_9CLOT</name>
<organism evidence="2 3">
    <name type="scientific">Clostridium felsineum</name>
    <dbReference type="NCBI Taxonomy" id="36839"/>
    <lineage>
        <taxon>Bacteria</taxon>
        <taxon>Bacillati</taxon>
        <taxon>Bacillota</taxon>
        <taxon>Clostridia</taxon>
        <taxon>Eubacteriales</taxon>
        <taxon>Clostridiaceae</taxon>
        <taxon>Clostridium</taxon>
    </lineage>
</organism>
<sequence length="405" mass="45717">MNRKLEIVKTMVDNYTLKVDGVFIHSKYNPLKEAKTFVNSNIDQIKGKKYVVIYGFALGYHIDTVLKSMDEESSLIVFDADKDIVNIAKSGALYKRLIKDSRLKCFFNYDDKFLSEFSKALSLVNSIIIYRPSLKVLPEKFKDINRLLHGYELAKIEIEKHGKIAENNYCVNLSGDYKKIKDFLNASSLNKKDIVIVSSGPSLDFNIDALKRVRDKIKIFCVGSSAEFLAKKGIIPDMICIIDPQDIVYNQLKFVLNENVPLCFLASACSRVVSEWNYEKFMFFNDYKLASEHNDILIETGKSVATAALSIAVLSKPHKVILIGQDLGYLNGKSHHDNYGDGKSKGSKTVKSVDGKYIETNEGFLYFKSWIEEKIRKSSGIEFINCSRGAHIEGTKVSSLIDAVN</sequence>